<keyword evidence="2" id="KW-1185">Reference proteome</keyword>
<comment type="caution">
    <text evidence="1">The sequence shown here is derived from an EMBL/GenBank/DDBJ whole genome shotgun (WGS) entry which is preliminary data.</text>
</comment>
<name>A0ABR1DKX0_NECAM</name>
<protein>
    <submittedName>
        <fullName evidence="1">Uncharacterized protein</fullName>
    </submittedName>
</protein>
<organism evidence="1 2">
    <name type="scientific">Necator americanus</name>
    <name type="common">Human hookworm</name>
    <dbReference type="NCBI Taxonomy" id="51031"/>
    <lineage>
        <taxon>Eukaryota</taxon>
        <taxon>Metazoa</taxon>
        <taxon>Ecdysozoa</taxon>
        <taxon>Nematoda</taxon>
        <taxon>Chromadorea</taxon>
        <taxon>Rhabditida</taxon>
        <taxon>Rhabditina</taxon>
        <taxon>Rhabditomorpha</taxon>
        <taxon>Strongyloidea</taxon>
        <taxon>Ancylostomatidae</taxon>
        <taxon>Bunostominae</taxon>
        <taxon>Necator</taxon>
    </lineage>
</organism>
<evidence type="ECO:0000313" key="2">
    <source>
        <dbReference type="Proteomes" id="UP001303046"/>
    </source>
</evidence>
<dbReference type="EMBL" id="JAVFWL010000004">
    <property type="protein sequence ID" value="KAK6750955.1"/>
    <property type="molecule type" value="Genomic_DNA"/>
</dbReference>
<dbReference type="Proteomes" id="UP001303046">
    <property type="component" value="Unassembled WGS sequence"/>
</dbReference>
<proteinExistence type="predicted"/>
<sequence>MKTTLSKGNERFCLKVSKRDSTIAFFEEDCLLHREEKKPHSSQCEHPESSSTVSSSLRFSAFWKIPSWNTSTKNMSCRKLSKPPREACTSCLVLIRQRGATRAAGNYELTSELARCCSEARKEDVKEKRAAALAESAEAGKSICFAHRKTTPSLGTSPIVKQN</sequence>
<accession>A0ABR1DKX0</accession>
<gene>
    <name evidence="1" type="primary">Necator_chrIV.g16038</name>
    <name evidence="1" type="ORF">RB195_002742</name>
</gene>
<reference evidence="1 2" key="1">
    <citation type="submission" date="2023-08" db="EMBL/GenBank/DDBJ databases">
        <title>A Necator americanus chromosomal reference genome.</title>
        <authorList>
            <person name="Ilik V."/>
            <person name="Petrzelkova K.J."/>
            <person name="Pardy F."/>
            <person name="Fuh T."/>
            <person name="Niatou-Singa F.S."/>
            <person name="Gouil Q."/>
            <person name="Baker L."/>
            <person name="Ritchie M.E."/>
            <person name="Jex A.R."/>
            <person name="Gazzola D."/>
            <person name="Li H."/>
            <person name="Toshio Fujiwara R."/>
            <person name="Zhan B."/>
            <person name="Aroian R.V."/>
            <person name="Pafco B."/>
            <person name="Schwarz E.M."/>
        </authorList>
    </citation>
    <scope>NUCLEOTIDE SEQUENCE [LARGE SCALE GENOMIC DNA]</scope>
    <source>
        <strain evidence="1 2">Aroian</strain>
        <tissue evidence="1">Whole animal</tissue>
    </source>
</reference>
<evidence type="ECO:0000313" key="1">
    <source>
        <dbReference type="EMBL" id="KAK6750955.1"/>
    </source>
</evidence>